<dbReference type="Proteomes" id="UP000815677">
    <property type="component" value="Unassembled WGS sequence"/>
</dbReference>
<evidence type="ECO:0000313" key="7">
    <source>
        <dbReference type="Proteomes" id="UP000815677"/>
    </source>
</evidence>
<sequence length="780" mass="85405">MCLPVLAFKDRGAAMTIPLLPMMRPRNIGVLALEVYFPRRCVSLADLKDYNGFSKGKYTIGLRQQYMAFTDDCEDIDSFALDAVSQLLKKYEIDPKSIGRLEVGTETLVDKSKSVKTTLMRLLAESGNHDIEGVDSKNACYGSTAALFNAINWIESSSWDGRNAIVVAGDIAVYAEGPARPAGGAGAVAMLIEPDAPVVFEPVHGTHMADLYDFYKPDLTSEYPEVDGPGSVVAYISALDASYAAYRRELNSKRPFSLQDVDYALFHTPYIKQTVKGHVRMLFNDFLCAPNWSPAFAGLDPEAFSTSPADKTTEKTFNQLGAASFAQKVDPSLACARRLGNLYTGSLYACLASLIATVPPETLLGTRASLYAFGGGCAASFFVCRIVDADMANNVFHAFGTPIPPYTGDFGGSVSFLGPQHRQSNAFHINDNFAQNLPGEDRRVAIRVVGNGVDFAFVQSRDNTAANPRWLADNTIPAPDFNVVDFGVLQAPLLVPIHVLGLVAADTLQPAQPFVAGYQLVHENVSEILPLNPPNEFYRFGSIRRGLEQLEDQHRVTTVSHIQLGPQVMFQQASEADLSSRTGGTIHIPAWITPEVNEVIKKHSGKPASHWGGLPPVNFQTAGFQGDLARARHRATRGAGDEELLEKYLDPTCRHDHMSAYVPWIERYDKTIVPIPATNLDLLIWQTPASSAYRSFHAQLTQRGDTCAVDPAQHGVVIQFRELFPPNWEPVTHAEGVFMLLEETRVRVVSSSGEVLGEFRLPTFADNIVNIALPSARFCT</sequence>
<gene>
    <name evidence="6" type="ORF">MCHLO_00142</name>
</gene>
<dbReference type="Gene3D" id="3.40.47.10">
    <property type="match status" value="1"/>
</dbReference>
<feature type="domain" description="Hydroxymethylglutaryl-coenzyme A synthase C-terminal" evidence="5">
    <location>
        <begin position="198"/>
        <end position="391"/>
    </location>
</feature>
<dbReference type="PANTHER" id="PTHR43323">
    <property type="entry name" value="3-HYDROXY-3-METHYLGLUTARYL COENZYME A SYNTHASE"/>
    <property type="match status" value="1"/>
</dbReference>
<evidence type="ECO:0000256" key="1">
    <source>
        <dbReference type="ARBA" id="ARBA00007061"/>
    </source>
</evidence>
<protein>
    <recommendedName>
        <fullName evidence="3">Hydroxymethylglutaryl-CoA synthase</fullName>
        <shortName evidence="3">HMG-CoA synthase</shortName>
        <ecNumber evidence="3">2.3.3.10</ecNumber>
    </recommendedName>
    <alternativeName>
        <fullName evidence="3">3-hydroxy-3-methylglutaryl coenzyme A synthase</fullName>
    </alternativeName>
</protein>
<evidence type="ECO:0000259" key="5">
    <source>
        <dbReference type="Pfam" id="PF08540"/>
    </source>
</evidence>
<dbReference type="CDD" id="cd00827">
    <property type="entry name" value="init_cond_enzymes"/>
    <property type="match status" value="1"/>
</dbReference>
<evidence type="ECO:0000256" key="2">
    <source>
        <dbReference type="ARBA" id="ARBA00022679"/>
    </source>
</evidence>
<feature type="domain" description="Hydroxymethylglutaryl-coenzyme A synthase N-terminal" evidence="4">
    <location>
        <begin position="24"/>
        <end position="197"/>
    </location>
</feature>
<dbReference type="EC" id="2.3.3.10" evidence="3"/>
<dbReference type="Pfam" id="PF08540">
    <property type="entry name" value="HMG_CoA_synt_C"/>
    <property type="match status" value="1"/>
</dbReference>
<dbReference type="SUPFAM" id="SSF53901">
    <property type="entry name" value="Thiolase-like"/>
    <property type="match status" value="2"/>
</dbReference>
<keyword evidence="2 3" id="KW-0808">Transferase</keyword>
<dbReference type="EMBL" id="DF837921">
    <property type="protein sequence ID" value="GAT42427.1"/>
    <property type="molecule type" value="Genomic_DNA"/>
</dbReference>
<accession>A0ABQ0KW33</accession>
<organism evidence="6 7">
    <name type="scientific">Mycena chlorophos</name>
    <name type="common">Agaric fungus</name>
    <name type="synonym">Agaricus chlorophos</name>
    <dbReference type="NCBI Taxonomy" id="658473"/>
    <lineage>
        <taxon>Eukaryota</taxon>
        <taxon>Fungi</taxon>
        <taxon>Dikarya</taxon>
        <taxon>Basidiomycota</taxon>
        <taxon>Agaricomycotina</taxon>
        <taxon>Agaricomycetes</taxon>
        <taxon>Agaricomycetidae</taxon>
        <taxon>Agaricales</taxon>
        <taxon>Marasmiineae</taxon>
        <taxon>Mycenaceae</taxon>
        <taxon>Mycena</taxon>
    </lineage>
</organism>
<name>A0ABQ0KW33_MYCCL</name>
<evidence type="ECO:0000313" key="6">
    <source>
        <dbReference type="EMBL" id="GAT42427.1"/>
    </source>
</evidence>
<dbReference type="Pfam" id="PF01154">
    <property type="entry name" value="HMG_CoA_synt_N"/>
    <property type="match status" value="1"/>
</dbReference>
<dbReference type="InterPro" id="IPR013528">
    <property type="entry name" value="HMG_CoA_synth_N"/>
</dbReference>
<comment type="function">
    <text evidence="3">Catalyzes the condensation of acetyl-CoA with acetoacetyl-CoA to form HMG-CoA.</text>
</comment>
<dbReference type="InterPro" id="IPR013746">
    <property type="entry name" value="HMG_CoA_synt_C_dom"/>
</dbReference>
<reference evidence="6" key="1">
    <citation type="submission" date="2014-09" db="EMBL/GenBank/DDBJ databases">
        <title>Genome sequence of the luminous mushroom Mycena chlorophos for searching fungal bioluminescence genes.</title>
        <authorList>
            <person name="Tanaka Y."/>
            <person name="Kasuga D."/>
            <person name="Oba Y."/>
            <person name="Hase S."/>
            <person name="Sato K."/>
            <person name="Oba Y."/>
            <person name="Sakakibara Y."/>
        </authorList>
    </citation>
    <scope>NUCLEOTIDE SEQUENCE</scope>
</reference>
<dbReference type="PANTHER" id="PTHR43323:SF2">
    <property type="entry name" value="HYDROXYMETHYLGLUTARYL-COA SYNTHASE"/>
    <property type="match status" value="1"/>
</dbReference>
<proteinExistence type="inferred from homology"/>
<keyword evidence="7" id="KW-1185">Reference proteome</keyword>
<evidence type="ECO:0000256" key="3">
    <source>
        <dbReference type="RuleBase" id="RU364071"/>
    </source>
</evidence>
<comment type="catalytic activity">
    <reaction evidence="3">
        <text>acetoacetyl-CoA + acetyl-CoA + H2O = (3S)-3-hydroxy-3-methylglutaryl-CoA + CoA + H(+)</text>
        <dbReference type="Rhea" id="RHEA:10188"/>
        <dbReference type="ChEBI" id="CHEBI:15377"/>
        <dbReference type="ChEBI" id="CHEBI:15378"/>
        <dbReference type="ChEBI" id="CHEBI:43074"/>
        <dbReference type="ChEBI" id="CHEBI:57286"/>
        <dbReference type="ChEBI" id="CHEBI:57287"/>
        <dbReference type="ChEBI" id="CHEBI:57288"/>
        <dbReference type="EC" id="2.3.3.10"/>
    </reaction>
</comment>
<dbReference type="InterPro" id="IPR016039">
    <property type="entry name" value="Thiolase-like"/>
</dbReference>
<dbReference type="NCBIfam" id="TIGR01833">
    <property type="entry name" value="HMG-CoA-S_euk"/>
    <property type="match status" value="1"/>
</dbReference>
<dbReference type="InterPro" id="IPR010122">
    <property type="entry name" value="HMG_CoA_synthase_euk"/>
</dbReference>
<comment type="similarity">
    <text evidence="1 3">Belongs to the thiolase-like superfamily. HMG-CoA synthase family.</text>
</comment>
<evidence type="ECO:0000259" key="4">
    <source>
        <dbReference type="Pfam" id="PF01154"/>
    </source>
</evidence>